<dbReference type="Pfam" id="PF02589">
    <property type="entry name" value="LUD_dom"/>
    <property type="match status" value="1"/>
</dbReference>
<dbReference type="AlphaFoldDB" id="A0AAQ0BY49"/>
<evidence type="ECO:0000313" key="3">
    <source>
        <dbReference type="Proteomes" id="UP000595220"/>
    </source>
</evidence>
<proteinExistence type="predicted"/>
<feature type="domain" description="LUD" evidence="1">
    <location>
        <begin position="45"/>
        <end position="217"/>
    </location>
</feature>
<keyword evidence="3" id="KW-1185">Reference proteome</keyword>
<evidence type="ECO:0000259" key="1">
    <source>
        <dbReference type="Pfam" id="PF02589"/>
    </source>
</evidence>
<organism evidence="2 3">
    <name type="scientific">Schaalia meyeri</name>
    <dbReference type="NCBI Taxonomy" id="52773"/>
    <lineage>
        <taxon>Bacteria</taxon>
        <taxon>Bacillati</taxon>
        <taxon>Actinomycetota</taxon>
        <taxon>Actinomycetes</taxon>
        <taxon>Actinomycetales</taxon>
        <taxon>Actinomycetaceae</taxon>
        <taxon>Schaalia</taxon>
    </lineage>
</organism>
<dbReference type="InterPro" id="IPR024185">
    <property type="entry name" value="FTHF_cligase-like_sf"/>
</dbReference>
<dbReference type="InterPro" id="IPR037171">
    <property type="entry name" value="NagB/RpiA_transferase-like"/>
</dbReference>
<dbReference type="PANTHER" id="PTHR43682">
    <property type="entry name" value="LACTATE UTILIZATION PROTEIN C"/>
    <property type="match status" value="1"/>
</dbReference>
<protein>
    <submittedName>
        <fullName evidence="2">LUD domain-containing protein</fullName>
    </submittedName>
</protein>
<dbReference type="PANTHER" id="PTHR43682:SF1">
    <property type="entry name" value="LACTATE UTILIZATION PROTEIN C"/>
    <property type="match status" value="1"/>
</dbReference>
<dbReference type="SUPFAM" id="SSF100950">
    <property type="entry name" value="NagB/RpiA/CoA transferase-like"/>
    <property type="match status" value="1"/>
</dbReference>
<sequence length="219" mass="23358">MDAKTAILARARDAISHSQQGRPVRPIPRDYIRSTEHAPGSDAVVEEMIEKLEDYSAQVVVVSGEDAVADAVATFLADQKATSVVVPTGLDEAFKKAAARDGRKVSEDSREKAISTLELDEIDAVVTRSRVAISISGTIVLDGEPDQGRRAISLVPDTHVVVLNRADIVPTVPQAVDILGKNPTRPMTWIAGGSATSDIELVRVNGVHGPRNLRVVIAS</sequence>
<accession>A0AAQ0BY49</accession>
<dbReference type="EMBL" id="CP066065">
    <property type="protein sequence ID" value="QQC44678.1"/>
    <property type="molecule type" value="Genomic_DNA"/>
</dbReference>
<evidence type="ECO:0000313" key="2">
    <source>
        <dbReference type="EMBL" id="QQC44678.1"/>
    </source>
</evidence>
<dbReference type="Proteomes" id="UP000595220">
    <property type="component" value="Chromosome"/>
</dbReference>
<gene>
    <name evidence="2" type="ORF">I6H42_01575</name>
</gene>
<name>A0AAQ0BY49_9ACTO</name>
<dbReference type="Gene3D" id="3.40.50.10420">
    <property type="entry name" value="NagB/RpiA/CoA transferase-like"/>
    <property type="match status" value="1"/>
</dbReference>
<reference evidence="2 3" key="1">
    <citation type="submission" date="2020-12" db="EMBL/GenBank/DDBJ databases">
        <title>FDA dAtabase for Regulatory Grade micrObial Sequences (FDA-ARGOS): Supporting development and validation of Infectious Disease Dx tests.</title>
        <authorList>
            <person name="Sproer C."/>
            <person name="Gronow S."/>
            <person name="Severitt S."/>
            <person name="Schroder I."/>
            <person name="Tallon L."/>
            <person name="Sadzewicz L."/>
            <person name="Zhao X."/>
            <person name="Boylan J."/>
            <person name="Ott S."/>
            <person name="Bowen H."/>
            <person name="Vavikolanu K."/>
            <person name="Mehta A."/>
            <person name="Aluvathingal J."/>
            <person name="Nadendla S."/>
            <person name="Lowell S."/>
            <person name="Myers T."/>
            <person name="Yan Y."/>
            <person name="Sichtig H."/>
        </authorList>
    </citation>
    <scope>NUCLEOTIDE SEQUENCE [LARGE SCALE GENOMIC DNA]</scope>
    <source>
        <strain evidence="2 3">FDAARGOS_985</strain>
    </source>
</reference>
<dbReference type="InterPro" id="IPR003741">
    <property type="entry name" value="LUD_dom"/>
</dbReference>